<evidence type="ECO:0000259" key="2">
    <source>
        <dbReference type="PROSITE" id="PS50404"/>
    </source>
</evidence>
<dbReference type="InterPro" id="IPR010987">
    <property type="entry name" value="Glutathione-S-Trfase_C-like"/>
</dbReference>
<dbReference type="GO" id="GO:0005737">
    <property type="term" value="C:cytoplasm"/>
    <property type="evidence" value="ECO:0007669"/>
    <property type="project" value="TreeGrafter"/>
</dbReference>
<dbReference type="InterPro" id="IPR050802">
    <property type="entry name" value="EF-GSTs"/>
</dbReference>
<dbReference type="InterPro" id="IPR004046">
    <property type="entry name" value="GST_C"/>
</dbReference>
<dbReference type="InterPro" id="IPR004045">
    <property type="entry name" value="Glutathione_S-Trfase_N"/>
</dbReference>
<dbReference type="InterPro" id="IPR040079">
    <property type="entry name" value="Glutathione_S-Trfase"/>
</dbReference>
<evidence type="ECO:0000313" key="5">
    <source>
        <dbReference type="Proteomes" id="UP001409585"/>
    </source>
</evidence>
<organism evidence="4 5">
    <name type="scientific">Halioxenophilus aromaticivorans</name>
    <dbReference type="NCBI Taxonomy" id="1306992"/>
    <lineage>
        <taxon>Bacteria</taxon>
        <taxon>Pseudomonadati</taxon>
        <taxon>Pseudomonadota</taxon>
        <taxon>Gammaproteobacteria</taxon>
        <taxon>Alteromonadales</taxon>
        <taxon>Alteromonadaceae</taxon>
        <taxon>Halioxenophilus</taxon>
    </lineage>
</organism>
<dbReference type="EMBL" id="BAABLX010000009">
    <property type="protein sequence ID" value="GAA4938208.1"/>
    <property type="molecule type" value="Genomic_DNA"/>
</dbReference>
<keyword evidence="5" id="KW-1185">Reference proteome</keyword>
<dbReference type="Gene3D" id="3.40.30.10">
    <property type="entry name" value="Glutaredoxin"/>
    <property type="match status" value="1"/>
</dbReference>
<dbReference type="AlphaFoldDB" id="A0AAV3U105"/>
<comment type="caution">
    <text evidence="4">The sequence shown here is derived from an EMBL/GenBank/DDBJ whole genome shotgun (WGS) entry which is preliminary data.</text>
</comment>
<dbReference type="RefSeq" id="WP_345419551.1">
    <property type="nucleotide sequence ID" value="NZ_AP031496.1"/>
</dbReference>
<evidence type="ECO:0000259" key="3">
    <source>
        <dbReference type="PROSITE" id="PS50405"/>
    </source>
</evidence>
<evidence type="ECO:0000313" key="4">
    <source>
        <dbReference type="EMBL" id="GAA4938208.1"/>
    </source>
</evidence>
<gene>
    <name evidence="4" type="ORF">GCM10025791_15110</name>
</gene>
<dbReference type="SFLD" id="SFLDS00019">
    <property type="entry name" value="Glutathione_Transferase_(cytos"/>
    <property type="match status" value="1"/>
</dbReference>
<dbReference type="PROSITE" id="PS50404">
    <property type="entry name" value="GST_NTER"/>
    <property type="match status" value="1"/>
</dbReference>
<feature type="domain" description="GST N-terminal" evidence="2">
    <location>
        <begin position="1"/>
        <end position="79"/>
    </location>
</feature>
<sequence>MKIYSFATFNLTKLLYTAQEVGQTYELVLYSPEKMQHKSPEHLARHPLGKVPAVEYNGQTLFESNAICRLMAELNDNKLYGSSPMARAKVNQWVDFITLHYLRPLSTFAWEEGIRVHYFGQKTDQQACQAAQKELDELLPVLDRQIGDNAFFLGNDISLADTVGFALLQIESFTSLDISANLNLQRWYQAMAQRPSVQKALEQLPGRGIFSFTAKS</sequence>
<comment type="similarity">
    <text evidence="1">Belongs to the GST superfamily.</text>
</comment>
<dbReference type="SUPFAM" id="SSF47616">
    <property type="entry name" value="GST C-terminal domain-like"/>
    <property type="match status" value="1"/>
</dbReference>
<dbReference type="Pfam" id="PF00043">
    <property type="entry name" value="GST_C"/>
    <property type="match status" value="1"/>
</dbReference>
<dbReference type="InterPro" id="IPR036249">
    <property type="entry name" value="Thioredoxin-like_sf"/>
</dbReference>
<dbReference type="InterPro" id="IPR036282">
    <property type="entry name" value="Glutathione-S-Trfase_C_sf"/>
</dbReference>
<dbReference type="SFLD" id="SFLDG00358">
    <property type="entry name" value="Main_(cytGST)"/>
    <property type="match status" value="1"/>
</dbReference>
<dbReference type="Proteomes" id="UP001409585">
    <property type="component" value="Unassembled WGS sequence"/>
</dbReference>
<proteinExistence type="inferred from homology"/>
<dbReference type="PANTHER" id="PTHR43986:SF1">
    <property type="entry name" value="ELONGATION FACTOR 1-GAMMA"/>
    <property type="match status" value="1"/>
</dbReference>
<dbReference type="GO" id="GO:0006414">
    <property type="term" value="P:translational elongation"/>
    <property type="evidence" value="ECO:0007669"/>
    <property type="project" value="TreeGrafter"/>
</dbReference>
<dbReference type="PROSITE" id="PS50405">
    <property type="entry name" value="GST_CTER"/>
    <property type="match status" value="1"/>
</dbReference>
<reference evidence="5" key="1">
    <citation type="journal article" date="2019" name="Int. J. Syst. Evol. Microbiol.">
        <title>The Global Catalogue of Microorganisms (GCM) 10K type strain sequencing project: providing services to taxonomists for standard genome sequencing and annotation.</title>
        <authorList>
            <consortium name="The Broad Institute Genomics Platform"/>
            <consortium name="The Broad Institute Genome Sequencing Center for Infectious Disease"/>
            <person name="Wu L."/>
            <person name="Ma J."/>
        </authorList>
    </citation>
    <scope>NUCLEOTIDE SEQUENCE [LARGE SCALE GENOMIC DNA]</scope>
    <source>
        <strain evidence="5">JCM 19134</strain>
    </source>
</reference>
<evidence type="ECO:0000256" key="1">
    <source>
        <dbReference type="RuleBase" id="RU003494"/>
    </source>
</evidence>
<dbReference type="SUPFAM" id="SSF52833">
    <property type="entry name" value="Thioredoxin-like"/>
    <property type="match status" value="1"/>
</dbReference>
<protein>
    <submittedName>
        <fullName evidence="4">Glutathione S-transferase N-terminal domain-containing protein</fullName>
    </submittedName>
</protein>
<accession>A0AAV3U105</accession>
<name>A0AAV3U105_9ALTE</name>
<feature type="domain" description="GST C-terminal" evidence="3">
    <location>
        <begin position="83"/>
        <end position="209"/>
    </location>
</feature>
<dbReference type="PANTHER" id="PTHR43986">
    <property type="entry name" value="ELONGATION FACTOR 1-GAMMA"/>
    <property type="match status" value="1"/>
</dbReference>
<dbReference type="Pfam" id="PF02798">
    <property type="entry name" value="GST_N"/>
    <property type="match status" value="1"/>
</dbReference>
<dbReference type="Gene3D" id="1.20.1050.10">
    <property type="match status" value="1"/>
</dbReference>